<protein>
    <submittedName>
        <fullName evidence="1">Unannotated protein</fullName>
    </submittedName>
</protein>
<dbReference type="AlphaFoldDB" id="A0A6J7S4X5"/>
<reference evidence="1" key="1">
    <citation type="submission" date="2020-05" db="EMBL/GenBank/DDBJ databases">
        <authorList>
            <person name="Chiriac C."/>
            <person name="Salcher M."/>
            <person name="Ghai R."/>
            <person name="Kavagutti S V."/>
        </authorList>
    </citation>
    <scope>NUCLEOTIDE SEQUENCE</scope>
</reference>
<gene>
    <name evidence="1" type="ORF">UFOPK4175_00923</name>
</gene>
<proteinExistence type="predicted"/>
<sequence>MCRDRLPPLRQFAQLRHIEIAVAKQSEGPRDWRRRHVKNMWRRSAGRAGGFGVERRTLAHSESMLFVDDNNGESVEQHIVLNQRMRTNENPELPRCELPEQIAPAGGGRRAGQQRDWHCLPWHQLLKRREVLVGERLGRRHQRRLMSVFDGTQHRRERNDRLARTNFTHQQPLHRVAPGDVAEHDRHGAFLIAG</sequence>
<evidence type="ECO:0000313" key="1">
    <source>
        <dbReference type="EMBL" id="CAB5036355.1"/>
    </source>
</evidence>
<organism evidence="1">
    <name type="scientific">freshwater metagenome</name>
    <dbReference type="NCBI Taxonomy" id="449393"/>
    <lineage>
        <taxon>unclassified sequences</taxon>
        <taxon>metagenomes</taxon>
        <taxon>ecological metagenomes</taxon>
    </lineage>
</organism>
<dbReference type="EMBL" id="CAFBPX010000166">
    <property type="protein sequence ID" value="CAB5036355.1"/>
    <property type="molecule type" value="Genomic_DNA"/>
</dbReference>
<name>A0A6J7S4X5_9ZZZZ</name>
<accession>A0A6J7S4X5</accession>